<dbReference type="EMBL" id="AWUE01019720">
    <property type="protein sequence ID" value="OMO71863.1"/>
    <property type="molecule type" value="Genomic_DNA"/>
</dbReference>
<sequence length="293" mass="32716">MGKRKVIASEEGEKGNNNVDHWEPNMAMMDNAAAAAAIAALGGARRARKRNNNLAASMASSPNLVPNNKGFEAAAEGDEVCNIEDFFSVPNEDQDFSLTTSSSSSEMDCGSSFAKPEDDKQKLGLEEEGIEDMGKLMDLQLEDALGLPSYFSNPFQIAEEMVLENQPLMEQQETYGNNYNEHDEDPSMLRETMKRMKFERNFSASLYAFNGIPECLRLKQSGNHDIDKSPQQYSKLNPNIEKKFEIKEEHEQVAMFHEETESSAYSSSISINEAAHEIWGSLDLPPICSMNQF</sequence>
<gene>
    <name evidence="2" type="ORF">COLO4_27970</name>
</gene>
<accession>A0A1R3HNG1</accession>
<proteinExistence type="predicted"/>
<protein>
    <submittedName>
        <fullName evidence="2">Uncharacterized protein</fullName>
    </submittedName>
</protein>
<reference evidence="3" key="1">
    <citation type="submission" date="2013-09" db="EMBL/GenBank/DDBJ databases">
        <title>Corchorus olitorius genome sequencing.</title>
        <authorList>
            <person name="Alam M."/>
            <person name="Haque M.S."/>
            <person name="Islam M.S."/>
            <person name="Emdad E.M."/>
            <person name="Islam M.M."/>
            <person name="Ahmed B."/>
            <person name="Halim A."/>
            <person name="Hossen Q.M.M."/>
            <person name="Hossain M.Z."/>
            <person name="Ahmed R."/>
            <person name="Khan M.M."/>
            <person name="Islam R."/>
            <person name="Rashid M.M."/>
            <person name="Khan S.A."/>
            <person name="Rahman M.S."/>
            <person name="Alam M."/>
            <person name="Yahiya A.S."/>
            <person name="Khan M.S."/>
            <person name="Azam M.S."/>
            <person name="Haque T."/>
            <person name="Lashkar M.Z.H."/>
            <person name="Akhand A.I."/>
            <person name="Morshed G."/>
            <person name="Roy S."/>
            <person name="Uddin K.S."/>
            <person name="Rabeya T."/>
            <person name="Hossain A.S."/>
            <person name="Chowdhury A."/>
            <person name="Snigdha A.R."/>
            <person name="Mortoza M.S."/>
            <person name="Matin S.A."/>
            <person name="Hoque S.M.E."/>
            <person name="Islam M.K."/>
            <person name="Roy D.K."/>
            <person name="Haider R."/>
            <person name="Moosa M.M."/>
            <person name="Elias S.M."/>
            <person name="Hasan A.M."/>
            <person name="Jahan S."/>
            <person name="Shafiuddin M."/>
            <person name="Mahmood N."/>
            <person name="Shommy N.S."/>
        </authorList>
    </citation>
    <scope>NUCLEOTIDE SEQUENCE [LARGE SCALE GENOMIC DNA]</scope>
    <source>
        <strain evidence="3">cv. O-4</strain>
    </source>
</reference>
<evidence type="ECO:0000313" key="3">
    <source>
        <dbReference type="Proteomes" id="UP000187203"/>
    </source>
</evidence>
<name>A0A1R3HNG1_9ROSI</name>
<feature type="region of interest" description="Disordered" evidence="1">
    <location>
        <begin position="1"/>
        <end position="23"/>
    </location>
</feature>
<keyword evidence="3" id="KW-1185">Reference proteome</keyword>
<dbReference type="OrthoDB" id="773121at2759"/>
<dbReference type="Proteomes" id="UP000187203">
    <property type="component" value="Unassembled WGS sequence"/>
</dbReference>
<comment type="caution">
    <text evidence="2">The sequence shown here is derived from an EMBL/GenBank/DDBJ whole genome shotgun (WGS) entry which is preliminary data.</text>
</comment>
<evidence type="ECO:0000313" key="2">
    <source>
        <dbReference type="EMBL" id="OMO71863.1"/>
    </source>
</evidence>
<dbReference type="AlphaFoldDB" id="A0A1R3HNG1"/>
<feature type="region of interest" description="Disordered" evidence="1">
    <location>
        <begin position="94"/>
        <end position="122"/>
    </location>
</feature>
<feature type="compositionally biased region" description="Low complexity" evidence="1">
    <location>
        <begin position="97"/>
        <end position="112"/>
    </location>
</feature>
<evidence type="ECO:0000256" key="1">
    <source>
        <dbReference type="SAM" id="MobiDB-lite"/>
    </source>
</evidence>
<organism evidence="2 3">
    <name type="scientific">Corchorus olitorius</name>
    <dbReference type="NCBI Taxonomy" id="93759"/>
    <lineage>
        <taxon>Eukaryota</taxon>
        <taxon>Viridiplantae</taxon>
        <taxon>Streptophyta</taxon>
        <taxon>Embryophyta</taxon>
        <taxon>Tracheophyta</taxon>
        <taxon>Spermatophyta</taxon>
        <taxon>Magnoliopsida</taxon>
        <taxon>eudicotyledons</taxon>
        <taxon>Gunneridae</taxon>
        <taxon>Pentapetalae</taxon>
        <taxon>rosids</taxon>
        <taxon>malvids</taxon>
        <taxon>Malvales</taxon>
        <taxon>Malvaceae</taxon>
        <taxon>Grewioideae</taxon>
        <taxon>Apeibeae</taxon>
        <taxon>Corchorus</taxon>
    </lineage>
</organism>